<sequence length="740" mass="83706">MLLGAAGSASNTNTNATGEEFNADVNFLSTIFKLQECIQQAITQLNYDTAVFLSELLYSECSVLDRGHSYRLESVYLYSLSLFLKTEYHTALNVCREFRNSSHAGIGYVFARCCLHLSTGLHDAVVTLLNLLKKRTIPPSSSMNALIFLPTMATVHCLLGKLYYKLDKSQESALHYSEALNADPYLWEAYVELCNMKATIDLKKLYNIMSRQDHFPASSARYKTRAGILKSTPYKIPNSSSSSASSSSSSTVFQHQQQQQQQQQQQHQQQLQPQQQPQQQPQSQAPQANSQNVSLAPPHTNAKGQPTNSLLNKANVVVSTLGFSPFSSKQSATNSVGKANNRGKVLTTPPSKLLSTTNFKTPRNNNLTNNYHNTNNNYSTSKKRTDPVSFSCLKQESSNGVLTSNLPTFTSLSSLHELMYNFARILKASSQYDSYKALRLMETQIPDYIKNEMPWCQACLGKLHFEIVNYEMSLKHFKQLRQMQPTRSQDIEVFSTLLWHMHDKVNLSHLSNELVEIKQDKPQTWCCLGNLYSLQRDHDEAIRYFEKATEVDPHFAYGYTLQGHEHSSNDSIDMAKTCYRKAIASDPQHYNAYYGLGMCCMKLGQYEEALLYFEKARSINPVNVILICCCGVALEKMSYQEKALQYYELASELQPSSSLAKFKKAHLLYVMARYSVALENFEELVQLAPDEATVHFLLGQLYQIMGRKKDAVKEFTVAMNLDPKGNQLIIDALEKCHMQE</sequence>
<keyword evidence="1 3" id="KW-0802">TPR repeat</keyword>
<proteinExistence type="inferred from homology"/>
<dbReference type="PANTHER" id="PTHR12558:SF13">
    <property type="entry name" value="CELL DIVISION CYCLE PROTEIN 27 HOMOLOG"/>
    <property type="match status" value="1"/>
</dbReference>
<dbReference type="InterPro" id="IPR019734">
    <property type="entry name" value="TPR_rpt"/>
</dbReference>
<evidence type="ECO:0000313" key="5">
    <source>
        <dbReference type="EMBL" id="CDF90784.1"/>
    </source>
</evidence>
<evidence type="ECO:0000256" key="2">
    <source>
        <dbReference type="ARBA" id="ARBA00038210"/>
    </source>
</evidence>
<feature type="region of interest" description="Disordered" evidence="4">
    <location>
        <begin position="327"/>
        <end position="383"/>
    </location>
</feature>
<name>A0A8J2T8I4_ZYGB2</name>
<dbReference type="GO" id="GO:0005680">
    <property type="term" value="C:anaphase-promoting complex"/>
    <property type="evidence" value="ECO:0007669"/>
    <property type="project" value="UniProtKB-ARBA"/>
</dbReference>
<dbReference type="SMART" id="SM00028">
    <property type="entry name" value="TPR"/>
    <property type="match status" value="8"/>
</dbReference>
<dbReference type="GO" id="GO:0051301">
    <property type="term" value="P:cell division"/>
    <property type="evidence" value="ECO:0007669"/>
    <property type="project" value="TreeGrafter"/>
</dbReference>
<organism evidence="5 6">
    <name type="scientific">Zygosaccharomyces bailii (strain CLIB 213 / ATCC 58445 / CBS 680 / BCRC 21525 / NBRC 1098 / NCYC 1416 / NRRL Y-2227)</name>
    <dbReference type="NCBI Taxonomy" id="1333698"/>
    <lineage>
        <taxon>Eukaryota</taxon>
        <taxon>Fungi</taxon>
        <taxon>Dikarya</taxon>
        <taxon>Ascomycota</taxon>
        <taxon>Saccharomycotina</taxon>
        <taxon>Saccharomycetes</taxon>
        <taxon>Saccharomycetales</taxon>
        <taxon>Saccharomycetaceae</taxon>
        <taxon>Zygosaccharomyces</taxon>
    </lineage>
</organism>
<evidence type="ECO:0000313" key="6">
    <source>
        <dbReference type="Proteomes" id="UP000019375"/>
    </source>
</evidence>
<feature type="compositionally biased region" description="Low complexity" evidence="4">
    <location>
        <begin position="346"/>
        <end position="357"/>
    </location>
</feature>
<dbReference type="GO" id="GO:0007091">
    <property type="term" value="P:metaphase/anaphase transition of mitotic cell cycle"/>
    <property type="evidence" value="ECO:0007669"/>
    <property type="project" value="TreeGrafter"/>
</dbReference>
<dbReference type="Pfam" id="PF12895">
    <property type="entry name" value="ANAPC3"/>
    <property type="match status" value="1"/>
</dbReference>
<feature type="repeat" description="TPR" evidence="3">
    <location>
        <begin position="590"/>
        <end position="623"/>
    </location>
</feature>
<dbReference type="GO" id="GO:0005737">
    <property type="term" value="C:cytoplasm"/>
    <property type="evidence" value="ECO:0007669"/>
    <property type="project" value="TreeGrafter"/>
</dbReference>
<evidence type="ECO:0000256" key="4">
    <source>
        <dbReference type="SAM" id="MobiDB-lite"/>
    </source>
</evidence>
<keyword evidence="6" id="KW-1185">Reference proteome</keyword>
<accession>A0A8J2T8I4</accession>
<dbReference type="EMBL" id="HG316461">
    <property type="protein sequence ID" value="CDF90784.1"/>
    <property type="molecule type" value="Genomic_DNA"/>
</dbReference>
<evidence type="ECO:0000256" key="3">
    <source>
        <dbReference type="PROSITE-ProRule" id="PRU00339"/>
    </source>
</evidence>
<dbReference type="GO" id="GO:0031145">
    <property type="term" value="P:anaphase-promoting complex-dependent catabolic process"/>
    <property type="evidence" value="ECO:0007669"/>
    <property type="project" value="TreeGrafter"/>
</dbReference>
<dbReference type="Pfam" id="PF13181">
    <property type="entry name" value="TPR_8"/>
    <property type="match status" value="1"/>
</dbReference>
<dbReference type="PANTHER" id="PTHR12558">
    <property type="entry name" value="CELL DIVISION CYCLE 16,23,27"/>
    <property type="match status" value="1"/>
</dbReference>
<dbReference type="Pfam" id="PF13432">
    <property type="entry name" value="TPR_16"/>
    <property type="match status" value="1"/>
</dbReference>
<gene>
    <name evidence="5" type="ORF">BN860_02938g</name>
</gene>
<protein>
    <submittedName>
        <fullName evidence="5">ZYBA0S08-02938g1_1</fullName>
    </submittedName>
</protein>
<feature type="compositionally biased region" description="Low complexity" evidence="4">
    <location>
        <begin position="364"/>
        <end position="378"/>
    </location>
</feature>
<dbReference type="Pfam" id="PF00515">
    <property type="entry name" value="TPR_1"/>
    <property type="match status" value="2"/>
</dbReference>
<dbReference type="Gene3D" id="1.25.40.10">
    <property type="entry name" value="Tetratricopeptide repeat domain"/>
    <property type="match status" value="4"/>
</dbReference>
<feature type="compositionally biased region" description="Low complexity" evidence="4">
    <location>
        <begin position="239"/>
        <end position="291"/>
    </location>
</feature>
<feature type="repeat" description="TPR" evidence="3">
    <location>
        <begin position="153"/>
        <end position="186"/>
    </location>
</feature>
<dbReference type="SUPFAM" id="SSF81995">
    <property type="entry name" value="beta-sandwich domain of Sec23/24"/>
    <property type="match status" value="1"/>
</dbReference>
<feature type="compositionally biased region" description="Polar residues" evidence="4">
    <location>
        <begin position="327"/>
        <end position="338"/>
    </location>
</feature>
<dbReference type="OrthoDB" id="329563at2759"/>
<dbReference type="PROSITE" id="PS50005">
    <property type="entry name" value="TPR"/>
    <property type="match status" value="5"/>
</dbReference>
<dbReference type="InterPro" id="IPR011990">
    <property type="entry name" value="TPR-like_helical_dom_sf"/>
</dbReference>
<feature type="repeat" description="TPR" evidence="3">
    <location>
        <begin position="658"/>
        <end position="691"/>
    </location>
</feature>
<feature type="repeat" description="TPR" evidence="3">
    <location>
        <begin position="692"/>
        <end position="725"/>
    </location>
</feature>
<dbReference type="PROSITE" id="PS50293">
    <property type="entry name" value="TPR_REGION"/>
    <property type="match status" value="2"/>
</dbReference>
<dbReference type="GO" id="GO:0016567">
    <property type="term" value="P:protein ubiquitination"/>
    <property type="evidence" value="ECO:0007669"/>
    <property type="project" value="TreeGrafter"/>
</dbReference>
<feature type="region of interest" description="Disordered" evidence="4">
    <location>
        <begin position="233"/>
        <end position="308"/>
    </location>
</feature>
<evidence type="ECO:0000256" key="1">
    <source>
        <dbReference type="ARBA" id="ARBA00022803"/>
    </source>
</evidence>
<comment type="similarity">
    <text evidence="2">Belongs to the APC3/CDC27 family.</text>
</comment>
<feature type="repeat" description="TPR" evidence="3">
    <location>
        <begin position="522"/>
        <end position="555"/>
    </location>
</feature>
<dbReference type="SUPFAM" id="SSF48452">
    <property type="entry name" value="TPR-like"/>
    <property type="match status" value="2"/>
</dbReference>
<reference evidence="6" key="1">
    <citation type="journal article" date="2013" name="Genome Announc.">
        <title>Genome sequence of the food spoilage yeast Zygosaccharomyces bailii CLIB 213(T).</title>
        <authorList>
            <person name="Galeote V."/>
            <person name="Bigey F."/>
            <person name="Devillers H."/>
            <person name="Neuveglise C."/>
            <person name="Dequin S."/>
        </authorList>
    </citation>
    <scope>NUCLEOTIDE SEQUENCE [LARGE SCALE GENOMIC DNA]</scope>
    <source>
        <strain evidence="6">CLIB 213 / ATCC 58445 / CBS 680 / CCRC 21525 / NBRC 1098 / NCYC 1416 / NRRL Y-2227</strain>
    </source>
</reference>
<dbReference type="Proteomes" id="UP000019375">
    <property type="component" value="Unassembled WGS sequence"/>
</dbReference>
<dbReference type="AlphaFoldDB" id="A0A8J2T8I4"/>